<evidence type="ECO:0000259" key="4">
    <source>
        <dbReference type="Pfam" id="PF03446"/>
    </source>
</evidence>
<dbReference type="InterPro" id="IPR008927">
    <property type="entry name" value="6-PGluconate_DH-like_C_sf"/>
</dbReference>
<dbReference type="InterPro" id="IPR013328">
    <property type="entry name" value="6PGD_dom2"/>
</dbReference>
<accession>A0A429YSJ1</accession>
<comment type="caution">
    <text evidence="6">The sequence shown here is derived from an EMBL/GenBank/DDBJ whole genome shotgun (WGS) entry which is preliminary data.</text>
</comment>
<dbReference type="EMBL" id="RWKW01000093">
    <property type="protein sequence ID" value="RST84426.1"/>
    <property type="molecule type" value="Genomic_DNA"/>
</dbReference>
<evidence type="ECO:0000313" key="7">
    <source>
        <dbReference type="Proteomes" id="UP000278398"/>
    </source>
</evidence>
<organism evidence="6 7">
    <name type="scientific">Aquibium carbonis</name>
    <dbReference type="NCBI Taxonomy" id="2495581"/>
    <lineage>
        <taxon>Bacteria</taxon>
        <taxon>Pseudomonadati</taxon>
        <taxon>Pseudomonadota</taxon>
        <taxon>Alphaproteobacteria</taxon>
        <taxon>Hyphomicrobiales</taxon>
        <taxon>Phyllobacteriaceae</taxon>
        <taxon>Aquibium</taxon>
    </lineage>
</organism>
<evidence type="ECO:0000256" key="2">
    <source>
        <dbReference type="ARBA" id="ARBA00023027"/>
    </source>
</evidence>
<dbReference type="GO" id="GO:0051287">
    <property type="term" value="F:NAD binding"/>
    <property type="evidence" value="ECO:0007669"/>
    <property type="project" value="InterPro"/>
</dbReference>
<dbReference type="InterPro" id="IPR015815">
    <property type="entry name" value="HIBADH-related"/>
</dbReference>
<dbReference type="InterPro" id="IPR036291">
    <property type="entry name" value="NAD(P)-bd_dom_sf"/>
</dbReference>
<feature type="domain" description="3-hydroxyisobutyrate dehydrogenase-like NAD-binding" evidence="5">
    <location>
        <begin position="169"/>
        <end position="289"/>
    </location>
</feature>
<dbReference type="Gene3D" id="3.40.50.720">
    <property type="entry name" value="NAD(P)-binding Rossmann-like Domain"/>
    <property type="match status" value="1"/>
</dbReference>
<dbReference type="SUPFAM" id="SSF48179">
    <property type="entry name" value="6-phosphogluconate dehydrogenase C-terminal domain-like"/>
    <property type="match status" value="1"/>
</dbReference>
<gene>
    <name evidence="6" type="ORF">EJC49_21065</name>
</gene>
<dbReference type="InterPro" id="IPR002204">
    <property type="entry name" value="3-OH-isobutyrate_DH-rel_CS"/>
</dbReference>
<dbReference type="Pfam" id="PF14833">
    <property type="entry name" value="NAD_binding_11"/>
    <property type="match status" value="1"/>
</dbReference>
<dbReference type="Pfam" id="PF03446">
    <property type="entry name" value="NAD_binding_2"/>
    <property type="match status" value="1"/>
</dbReference>
<dbReference type="PANTHER" id="PTHR22981">
    <property type="entry name" value="3-HYDROXYISOBUTYRATE DEHYDROGENASE-RELATED"/>
    <property type="match status" value="1"/>
</dbReference>
<dbReference type="PROSITE" id="PS00895">
    <property type="entry name" value="3_HYDROXYISOBUT_DH"/>
    <property type="match status" value="1"/>
</dbReference>
<reference evidence="6 7" key="1">
    <citation type="submission" date="2018-12" db="EMBL/GenBank/DDBJ databases">
        <title>Mesorhizobium carbonis sp. nov., isolated from coal mine water.</title>
        <authorList>
            <person name="Xin W."/>
            <person name="Xu Z."/>
            <person name="Xiang F."/>
            <person name="Zhang J."/>
            <person name="Xi L."/>
            <person name="Liu J."/>
        </authorList>
    </citation>
    <scope>NUCLEOTIDE SEQUENCE [LARGE SCALE GENOMIC DNA]</scope>
    <source>
        <strain evidence="6 7">B2.3</strain>
    </source>
</reference>
<dbReference type="PIRSF" id="PIRSF000103">
    <property type="entry name" value="HIBADH"/>
    <property type="match status" value="1"/>
</dbReference>
<proteinExistence type="predicted"/>
<dbReference type="Gene3D" id="1.10.1040.10">
    <property type="entry name" value="N-(1-d-carboxylethyl)-l-norvaline Dehydrogenase, domain 2"/>
    <property type="match status" value="1"/>
</dbReference>
<dbReference type="OrthoDB" id="9812907at2"/>
<dbReference type="InterPro" id="IPR006115">
    <property type="entry name" value="6PGDH_NADP-bd"/>
</dbReference>
<evidence type="ECO:0000313" key="6">
    <source>
        <dbReference type="EMBL" id="RST84426.1"/>
    </source>
</evidence>
<keyword evidence="1" id="KW-0560">Oxidoreductase</keyword>
<keyword evidence="7" id="KW-1185">Reference proteome</keyword>
<dbReference type="RefSeq" id="WP_126701895.1">
    <property type="nucleotide sequence ID" value="NZ_RWKW01000093.1"/>
</dbReference>
<dbReference type="SUPFAM" id="SSF51735">
    <property type="entry name" value="NAD(P)-binding Rossmann-fold domains"/>
    <property type="match status" value="1"/>
</dbReference>
<dbReference type="AlphaFoldDB" id="A0A429YSJ1"/>
<evidence type="ECO:0000259" key="5">
    <source>
        <dbReference type="Pfam" id="PF14833"/>
    </source>
</evidence>
<feature type="domain" description="6-phosphogluconate dehydrogenase NADP-binding" evidence="4">
    <location>
        <begin position="6"/>
        <end position="164"/>
    </location>
</feature>
<dbReference type="GO" id="GO:0016054">
    <property type="term" value="P:organic acid catabolic process"/>
    <property type="evidence" value="ECO:0007669"/>
    <property type="project" value="UniProtKB-ARBA"/>
</dbReference>
<protein>
    <submittedName>
        <fullName evidence="6">NAD(P)-dependent oxidoreductase</fullName>
    </submittedName>
</protein>
<evidence type="ECO:0000256" key="1">
    <source>
        <dbReference type="ARBA" id="ARBA00023002"/>
    </source>
</evidence>
<dbReference type="GO" id="GO:0016616">
    <property type="term" value="F:oxidoreductase activity, acting on the CH-OH group of donors, NAD or NADP as acceptor"/>
    <property type="evidence" value="ECO:0007669"/>
    <property type="project" value="TreeGrafter"/>
</dbReference>
<dbReference type="InterPro" id="IPR029154">
    <property type="entry name" value="HIBADH-like_NADP-bd"/>
</dbReference>
<keyword evidence="2" id="KW-0520">NAD</keyword>
<sequence>MDDKTSIGFIGLGAMGEPMAARLVAAGFALSVFDADAARTGGIAAAIGARAAASPRDAATGCEILITMLPSSAIVEKVLDGEDGALAGLAPGALVIDMSSGVPDATRSIAARIAGQGIAMIDAPVSGGVSRARTGELAIMAGGEAADIDRAEAALKQMGSSIVRTGPIGSAHAMKALNNLVSAGGFLIGIEALLIGQRFGLDPALMVDVLNVSTGMNNSTQKKFKQFVLSRKFDAGFGLDLMVKDLGIAMGVAQGTSTPAPFANLCKEMWGGAQKVLGPGQDHTALARFCELLAGSTLEAKADHEDARP</sequence>
<dbReference type="PANTHER" id="PTHR22981:SF7">
    <property type="entry name" value="3-HYDROXYISOBUTYRATE DEHYDROGENASE, MITOCHONDRIAL"/>
    <property type="match status" value="1"/>
</dbReference>
<dbReference type="GO" id="GO:0050661">
    <property type="term" value="F:NADP binding"/>
    <property type="evidence" value="ECO:0007669"/>
    <property type="project" value="InterPro"/>
</dbReference>
<dbReference type="Proteomes" id="UP000278398">
    <property type="component" value="Unassembled WGS sequence"/>
</dbReference>
<evidence type="ECO:0000256" key="3">
    <source>
        <dbReference type="PIRSR" id="PIRSR000103-1"/>
    </source>
</evidence>
<name>A0A429YSJ1_9HYPH</name>
<feature type="active site" evidence="3">
    <location>
        <position position="175"/>
    </location>
</feature>